<feature type="domain" description="Methyltransferase type 11" evidence="1">
    <location>
        <begin position="38"/>
        <end position="132"/>
    </location>
</feature>
<dbReference type="AlphaFoldDB" id="A0A2P2CDE1"/>
<proteinExistence type="predicted"/>
<keyword evidence="2" id="KW-0808">Transferase</keyword>
<dbReference type="PANTHER" id="PTHR45036">
    <property type="entry name" value="METHYLTRANSFERASE LIKE 7B"/>
    <property type="match status" value="1"/>
</dbReference>
<dbReference type="SUPFAM" id="SSF53335">
    <property type="entry name" value="S-adenosyl-L-methionine-dependent methyltransferases"/>
    <property type="match status" value="1"/>
</dbReference>
<protein>
    <submittedName>
        <fullName evidence="2">Methyltransferase type 11</fullName>
    </submittedName>
</protein>
<accession>A0A2P2CDE1</accession>
<dbReference type="InterPro" id="IPR052356">
    <property type="entry name" value="Thiol_S-MT"/>
</dbReference>
<dbReference type="InterPro" id="IPR013216">
    <property type="entry name" value="Methyltransf_11"/>
</dbReference>
<dbReference type="InterPro" id="IPR029063">
    <property type="entry name" value="SAM-dependent_MTases_sf"/>
</dbReference>
<name>A0A2P2CDE1_9ZZZZ</name>
<dbReference type="Pfam" id="PF08241">
    <property type="entry name" value="Methyltransf_11"/>
    <property type="match status" value="1"/>
</dbReference>
<organism evidence="2">
    <name type="scientific">metagenome</name>
    <dbReference type="NCBI Taxonomy" id="256318"/>
    <lineage>
        <taxon>unclassified sequences</taxon>
        <taxon>metagenomes</taxon>
    </lineage>
</organism>
<evidence type="ECO:0000313" key="2">
    <source>
        <dbReference type="EMBL" id="CUR59995.1"/>
    </source>
</evidence>
<dbReference type="GO" id="GO:0008757">
    <property type="term" value="F:S-adenosylmethionine-dependent methyltransferase activity"/>
    <property type="evidence" value="ECO:0007669"/>
    <property type="project" value="InterPro"/>
</dbReference>
<dbReference type="EMBL" id="CZKA01000067">
    <property type="protein sequence ID" value="CUR59995.1"/>
    <property type="molecule type" value="Genomic_DNA"/>
</dbReference>
<dbReference type="Gene3D" id="3.40.50.150">
    <property type="entry name" value="Vaccinia Virus protein VP39"/>
    <property type="match status" value="1"/>
</dbReference>
<dbReference type="PANTHER" id="PTHR45036:SF1">
    <property type="entry name" value="METHYLTRANSFERASE LIKE 7A"/>
    <property type="match status" value="1"/>
</dbReference>
<gene>
    <name evidence="2" type="ORF">NOCA270026</name>
</gene>
<dbReference type="CDD" id="cd02440">
    <property type="entry name" value="AdoMet_MTases"/>
    <property type="match status" value="1"/>
</dbReference>
<reference evidence="2" key="1">
    <citation type="submission" date="2015-08" db="EMBL/GenBank/DDBJ databases">
        <authorList>
            <person name="Babu N.S."/>
            <person name="Beckwith C.J."/>
            <person name="Beseler K.G."/>
            <person name="Brison A."/>
            <person name="Carone J.V."/>
            <person name="Caskin T.P."/>
            <person name="Diamond M."/>
            <person name="Durham M.E."/>
            <person name="Foxe J.M."/>
            <person name="Go M."/>
            <person name="Henderson B.A."/>
            <person name="Jones I.B."/>
            <person name="McGettigan J.A."/>
            <person name="Micheletti S.J."/>
            <person name="Nasrallah M.E."/>
            <person name="Ortiz D."/>
            <person name="Piller C.R."/>
            <person name="Privatt S.R."/>
            <person name="Schneider S.L."/>
            <person name="Sharp S."/>
            <person name="Smith T.C."/>
            <person name="Stanton J.D."/>
            <person name="Ullery H.E."/>
            <person name="Wilson R.J."/>
            <person name="Serrano M.G."/>
            <person name="Buck G."/>
            <person name="Lee V."/>
            <person name="Wang Y."/>
            <person name="Carvalho R."/>
            <person name="Voegtly L."/>
            <person name="Shi R."/>
            <person name="Duckworth R."/>
            <person name="Johnson A."/>
            <person name="Loviza R."/>
            <person name="Walstead R."/>
            <person name="Shah Z."/>
            <person name="Kiflezghi M."/>
            <person name="Wade K."/>
            <person name="Ball S.L."/>
            <person name="Bradley K.W."/>
            <person name="Asai D.J."/>
            <person name="Bowman C.A."/>
            <person name="Russell D.A."/>
            <person name="Pope W.H."/>
            <person name="Jacobs-Sera D."/>
            <person name="Hendrix R.W."/>
            <person name="Hatfull G.F."/>
        </authorList>
    </citation>
    <scope>NUCLEOTIDE SEQUENCE</scope>
</reference>
<dbReference type="GO" id="GO:0032259">
    <property type="term" value="P:methylation"/>
    <property type="evidence" value="ECO:0007669"/>
    <property type="project" value="UniProtKB-KW"/>
</dbReference>
<sequence>MGVWTDSVVPRLTDRALRGPEFAELRTRTCEGLAGRVLEVGFGSGLNVDFYPPTVTSVHAVEPSDAGWELSSRRRAESRVPVRRSGLDGQRLAEPDSSFDAALSTFTLCTIPDAGRALSEIARVLLPGGSLHFLEHGLAPDPSVARWQHRLDPVQRRVFGGCHLSRDITDLITRAGLRIEQLDRHYLDGPRVGRPWTHLYLGRAVRMVP</sequence>
<evidence type="ECO:0000259" key="1">
    <source>
        <dbReference type="Pfam" id="PF08241"/>
    </source>
</evidence>
<keyword evidence="2" id="KW-0489">Methyltransferase</keyword>